<gene>
    <name evidence="4" type="ORF">Psi02_23740</name>
</gene>
<comment type="subcellular location">
    <subcellularLocation>
        <location evidence="1">Secreted</location>
    </subcellularLocation>
</comment>
<dbReference type="CDD" id="cd10970">
    <property type="entry name" value="CE4_DAC_u1_6s"/>
    <property type="match status" value="1"/>
</dbReference>
<evidence type="ECO:0000256" key="1">
    <source>
        <dbReference type="ARBA" id="ARBA00004613"/>
    </source>
</evidence>
<dbReference type="GO" id="GO:0016810">
    <property type="term" value="F:hydrolase activity, acting on carbon-nitrogen (but not peptide) bonds"/>
    <property type="evidence" value="ECO:0007669"/>
    <property type="project" value="InterPro"/>
</dbReference>
<dbReference type="Proteomes" id="UP000644610">
    <property type="component" value="Unassembled WGS sequence"/>
</dbReference>
<dbReference type="SUPFAM" id="SSF88713">
    <property type="entry name" value="Glycoside hydrolase/deacetylase"/>
    <property type="match status" value="1"/>
</dbReference>
<comment type="caution">
    <text evidence="4">The sequence shown here is derived from an EMBL/GenBank/DDBJ whole genome shotgun (WGS) entry which is preliminary data.</text>
</comment>
<evidence type="ECO:0000313" key="4">
    <source>
        <dbReference type="EMBL" id="GII45950.1"/>
    </source>
</evidence>
<dbReference type="RefSeq" id="WP_203973479.1">
    <property type="nucleotide sequence ID" value="NZ_BAAAKY010000044.1"/>
</dbReference>
<dbReference type="EMBL" id="BOOQ01000013">
    <property type="protein sequence ID" value="GII45950.1"/>
    <property type="molecule type" value="Genomic_DNA"/>
</dbReference>
<proteinExistence type="predicted"/>
<reference evidence="4" key="1">
    <citation type="submission" date="2021-01" db="EMBL/GenBank/DDBJ databases">
        <title>Whole genome shotgun sequence of Planotetraspora silvatica NBRC 100141.</title>
        <authorList>
            <person name="Komaki H."/>
            <person name="Tamura T."/>
        </authorList>
    </citation>
    <scope>NUCLEOTIDE SEQUENCE</scope>
    <source>
        <strain evidence="4">NBRC 100141</strain>
    </source>
</reference>
<dbReference type="GO" id="GO:0005576">
    <property type="term" value="C:extracellular region"/>
    <property type="evidence" value="ECO:0007669"/>
    <property type="project" value="UniProtKB-SubCell"/>
</dbReference>
<dbReference type="Pfam" id="PF01522">
    <property type="entry name" value="Polysacc_deac_1"/>
    <property type="match status" value="1"/>
</dbReference>
<dbReference type="InterPro" id="IPR002509">
    <property type="entry name" value="NODB_dom"/>
</dbReference>
<feature type="domain" description="NodB homology" evidence="3">
    <location>
        <begin position="163"/>
        <end position="278"/>
    </location>
</feature>
<evidence type="ECO:0000313" key="5">
    <source>
        <dbReference type="Proteomes" id="UP000644610"/>
    </source>
</evidence>
<protein>
    <recommendedName>
        <fullName evidence="3">NodB homology domain-containing protein</fullName>
    </recommendedName>
</protein>
<keyword evidence="2" id="KW-0732">Signal</keyword>
<keyword evidence="5" id="KW-1185">Reference proteome</keyword>
<dbReference type="AlphaFoldDB" id="A0A8J3XM72"/>
<dbReference type="InterPro" id="IPR011330">
    <property type="entry name" value="Glyco_hydro/deAcase_b/a-brl"/>
</dbReference>
<dbReference type="InterPro" id="IPR051398">
    <property type="entry name" value="Polysacch_Deacetylase"/>
</dbReference>
<name>A0A8J3XM72_9ACTN</name>
<organism evidence="4 5">
    <name type="scientific">Planotetraspora silvatica</name>
    <dbReference type="NCBI Taxonomy" id="234614"/>
    <lineage>
        <taxon>Bacteria</taxon>
        <taxon>Bacillati</taxon>
        <taxon>Actinomycetota</taxon>
        <taxon>Actinomycetes</taxon>
        <taxon>Streptosporangiales</taxon>
        <taxon>Streptosporangiaceae</taxon>
        <taxon>Planotetraspora</taxon>
    </lineage>
</organism>
<evidence type="ECO:0000259" key="3">
    <source>
        <dbReference type="Pfam" id="PF01522"/>
    </source>
</evidence>
<dbReference type="GO" id="GO:0005975">
    <property type="term" value="P:carbohydrate metabolic process"/>
    <property type="evidence" value="ECO:0007669"/>
    <property type="project" value="InterPro"/>
</dbReference>
<dbReference type="PANTHER" id="PTHR34216:SF3">
    <property type="entry name" value="POLY-BETA-1,6-N-ACETYL-D-GLUCOSAMINE N-DEACETYLASE"/>
    <property type="match status" value="1"/>
</dbReference>
<accession>A0A8J3XM72</accession>
<dbReference type="PANTHER" id="PTHR34216">
    <property type="match status" value="1"/>
</dbReference>
<sequence>MSGSVSSSNLDDSTDFVRGVQAVSWTSNGSGKGAARLERFGGAPLDLTGKLIRLQLKVDDVAHLSRLDFLVGTDRLANHYRWRFNATTRSSRLVQAGEWVFVTLSWAEVNAAAGAYEIGATGVPSVTSGFTDLRMQMSDDGTGQVTARLQSIEITDDVTALFPRGVVSITFDDGNESTYSMTRHKMAEHGFRGTQYVIADAVGAPGRVTLGQLHDLQDVYGWEVAGHAYAKVAHDARYPKLTAADVEADLRDMRKWLVANEFQGDSFAYPGGSFDATVDGTPAEQLVPGHFATGRTILSGVGTKMNILAETSPPALPFRLRALSSISSLATGQANPSTMLTAGGALDRCRRPGSWLILVFHRIVDHEPTATAQVTRGDFDVIMDGIAERGIEVLPVSEVIRTGLASTPALH</sequence>
<evidence type="ECO:0000256" key="2">
    <source>
        <dbReference type="ARBA" id="ARBA00022729"/>
    </source>
</evidence>
<dbReference type="Gene3D" id="3.20.20.370">
    <property type="entry name" value="Glycoside hydrolase/deacetylase"/>
    <property type="match status" value="1"/>
</dbReference>